<dbReference type="Proteomes" id="UP000236291">
    <property type="component" value="Unassembled WGS sequence"/>
</dbReference>
<evidence type="ECO:0000313" key="2">
    <source>
        <dbReference type="Proteomes" id="UP000236291"/>
    </source>
</evidence>
<dbReference type="AlphaFoldDB" id="A0A2K3KEP0"/>
<gene>
    <name evidence="1" type="ORF">L195_g062271</name>
</gene>
<sequence>MKKEKLDKGKVKAIYLKDLGYNENEIRHSLVLPSLRQEFEETWKVKPVAESRFFLLESLYARVKF</sequence>
<accession>A0A2K3KEP0</accession>
<dbReference type="EMBL" id="ASHM01170055">
    <property type="protein sequence ID" value="PNX64756.1"/>
    <property type="molecule type" value="Genomic_DNA"/>
</dbReference>
<comment type="caution">
    <text evidence="1">The sequence shown here is derived from an EMBL/GenBank/DDBJ whole genome shotgun (WGS) entry which is preliminary data.</text>
</comment>
<protein>
    <submittedName>
        <fullName evidence="1">Uncharacterized protein</fullName>
    </submittedName>
</protein>
<reference evidence="1 2" key="1">
    <citation type="journal article" date="2014" name="Am. J. Bot.">
        <title>Genome assembly and annotation for red clover (Trifolium pratense; Fabaceae).</title>
        <authorList>
            <person name="Istvanek J."/>
            <person name="Jaros M."/>
            <person name="Krenek A."/>
            <person name="Repkova J."/>
        </authorList>
    </citation>
    <scope>NUCLEOTIDE SEQUENCE [LARGE SCALE GENOMIC DNA]</scope>
    <source>
        <strain evidence="2">cv. Tatra</strain>
        <tissue evidence="1">Young leaves</tissue>
    </source>
</reference>
<proteinExistence type="predicted"/>
<evidence type="ECO:0000313" key="1">
    <source>
        <dbReference type="EMBL" id="PNX64756.1"/>
    </source>
</evidence>
<reference evidence="1 2" key="2">
    <citation type="journal article" date="2017" name="Front. Plant Sci.">
        <title>Gene Classification and Mining of Molecular Markers Useful in Red Clover (Trifolium pratense) Breeding.</title>
        <authorList>
            <person name="Istvanek J."/>
            <person name="Dluhosova J."/>
            <person name="Dluhos P."/>
            <person name="Patkova L."/>
            <person name="Nedelnik J."/>
            <person name="Repkova J."/>
        </authorList>
    </citation>
    <scope>NUCLEOTIDE SEQUENCE [LARGE SCALE GENOMIC DNA]</scope>
    <source>
        <strain evidence="2">cv. Tatra</strain>
        <tissue evidence="1">Young leaves</tissue>
    </source>
</reference>
<feature type="non-terminal residue" evidence="1">
    <location>
        <position position="65"/>
    </location>
</feature>
<organism evidence="1 2">
    <name type="scientific">Trifolium pratense</name>
    <name type="common">Red clover</name>
    <dbReference type="NCBI Taxonomy" id="57577"/>
    <lineage>
        <taxon>Eukaryota</taxon>
        <taxon>Viridiplantae</taxon>
        <taxon>Streptophyta</taxon>
        <taxon>Embryophyta</taxon>
        <taxon>Tracheophyta</taxon>
        <taxon>Spermatophyta</taxon>
        <taxon>Magnoliopsida</taxon>
        <taxon>eudicotyledons</taxon>
        <taxon>Gunneridae</taxon>
        <taxon>Pentapetalae</taxon>
        <taxon>rosids</taxon>
        <taxon>fabids</taxon>
        <taxon>Fabales</taxon>
        <taxon>Fabaceae</taxon>
        <taxon>Papilionoideae</taxon>
        <taxon>50 kb inversion clade</taxon>
        <taxon>NPAAA clade</taxon>
        <taxon>Hologalegina</taxon>
        <taxon>IRL clade</taxon>
        <taxon>Trifolieae</taxon>
        <taxon>Trifolium</taxon>
    </lineage>
</organism>
<name>A0A2K3KEP0_TRIPR</name>